<dbReference type="SUPFAM" id="SSF55469">
    <property type="entry name" value="FMN-dependent nitroreductase-like"/>
    <property type="match status" value="1"/>
</dbReference>
<reference evidence="7" key="1">
    <citation type="journal article" date="2020" name="Nature">
        <title>Giant virus diversity and host interactions through global metagenomics.</title>
        <authorList>
            <person name="Schulz F."/>
            <person name="Roux S."/>
            <person name="Paez-Espino D."/>
            <person name="Jungbluth S."/>
            <person name="Walsh D.A."/>
            <person name="Denef V.J."/>
            <person name="McMahon K.D."/>
            <person name="Konstantinidis K.T."/>
            <person name="Eloe-Fadrosh E.A."/>
            <person name="Kyrpides N.C."/>
            <person name="Woyke T."/>
        </authorList>
    </citation>
    <scope>NUCLEOTIDE SEQUENCE</scope>
    <source>
        <strain evidence="7">GVMAG-M-3300027963-41</strain>
    </source>
</reference>
<evidence type="ECO:0000313" key="7">
    <source>
        <dbReference type="EMBL" id="QHU31729.1"/>
    </source>
</evidence>
<dbReference type="PANTHER" id="PTHR43673:SF2">
    <property type="entry name" value="NITROREDUCTASE"/>
    <property type="match status" value="1"/>
</dbReference>
<evidence type="ECO:0000256" key="3">
    <source>
        <dbReference type="ARBA" id="ARBA00022630"/>
    </source>
</evidence>
<dbReference type="Pfam" id="PF00881">
    <property type="entry name" value="Nitroreductase"/>
    <property type="match status" value="1"/>
</dbReference>
<comment type="cofactor">
    <cofactor evidence="1">
        <name>FMN</name>
        <dbReference type="ChEBI" id="CHEBI:58210"/>
    </cofactor>
</comment>
<feature type="domain" description="Nitroreductase" evidence="6">
    <location>
        <begin position="8"/>
        <end position="173"/>
    </location>
</feature>
<evidence type="ECO:0000256" key="1">
    <source>
        <dbReference type="ARBA" id="ARBA00001917"/>
    </source>
</evidence>
<organism evidence="7">
    <name type="scientific">viral metagenome</name>
    <dbReference type="NCBI Taxonomy" id="1070528"/>
    <lineage>
        <taxon>unclassified sequences</taxon>
        <taxon>metagenomes</taxon>
        <taxon>organismal metagenomes</taxon>
    </lineage>
</organism>
<evidence type="ECO:0000256" key="5">
    <source>
        <dbReference type="ARBA" id="ARBA00023002"/>
    </source>
</evidence>
<dbReference type="PANTHER" id="PTHR43673">
    <property type="entry name" value="NAD(P)H NITROREDUCTASE YDGI-RELATED"/>
    <property type="match status" value="1"/>
</dbReference>
<proteinExistence type="inferred from homology"/>
<protein>
    <recommendedName>
        <fullName evidence="6">Nitroreductase domain-containing protein</fullName>
    </recommendedName>
</protein>
<name>A0A6C0LLC7_9ZZZZ</name>
<sequence length="228" mass="25158">MSFLANLEWRRAEKGFAKPSAMSPVPDIQPILNAIVNAPSSFGIQPYVVKVVTSEEVKKALLPACYEQPQVEQCTHLLVFCTRNNLEEHLNHFIAETNPPAQLEGMMRGALAGNSHPVQWAKHQTYLALGFALAAAAELKIASCPMEGFSSDGVGAVLGLSHSLVPTALLAIGLYDSSAQSFPRFRFPQAELVQWITETPNTVRPIKSRYRHATPVRRRKKIEESPQN</sequence>
<dbReference type="GO" id="GO:0016491">
    <property type="term" value="F:oxidoreductase activity"/>
    <property type="evidence" value="ECO:0007669"/>
    <property type="project" value="UniProtKB-KW"/>
</dbReference>
<keyword evidence="5" id="KW-0560">Oxidoreductase</keyword>
<evidence type="ECO:0000259" key="6">
    <source>
        <dbReference type="Pfam" id="PF00881"/>
    </source>
</evidence>
<evidence type="ECO:0000256" key="2">
    <source>
        <dbReference type="ARBA" id="ARBA00007118"/>
    </source>
</evidence>
<dbReference type="InterPro" id="IPR000415">
    <property type="entry name" value="Nitroreductase-like"/>
</dbReference>
<keyword evidence="3" id="KW-0285">Flavoprotein</keyword>
<dbReference type="Gene3D" id="3.40.109.10">
    <property type="entry name" value="NADH Oxidase"/>
    <property type="match status" value="1"/>
</dbReference>
<comment type="similarity">
    <text evidence="2">Belongs to the nitroreductase family.</text>
</comment>
<dbReference type="EMBL" id="MN740532">
    <property type="protein sequence ID" value="QHU31729.1"/>
    <property type="molecule type" value="Genomic_DNA"/>
</dbReference>
<dbReference type="AlphaFoldDB" id="A0A6C0LLC7"/>
<dbReference type="InterPro" id="IPR029479">
    <property type="entry name" value="Nitroreductase"/>
</dbReference>
<evidence type="ECO:0000256" key="4">
    <source>
        <dbReference type="ARBA" id="ARBA00022643"/>
    </source>
</evidence>
<keyword evidence="4" id="KW-0288">FMN</keyword>
<accession>A0A6C0LLC7</accession>